<evidence type="ECO:0000313" key="9">
    <source>
        <dbReference type="EMBL" id="MET3558338.1"/>
    </source>
</evidence>
<evidence type="ECO:0000259" key="8">
    <source>
        <dbReference type="PROSITE" id="PS51372"/>
    </source>
</evidence>
<evidence type="ECO:0000259" key="6">
    <source>
        <dbReference type="PROSITE" id="PS51094"/>
    </source>
</evidence>
<evidence type="ECO:0000256" key="2">
    <source>
        <dbReference type="ARBA" id="ARBA00022737"/>
    </source>
</evidence>
<dbReference type="Gene3D" id="1.10.10.10">
    <property type="entry name" value="Winged helix-like DNA-binding domain superfamily/Winged helix DNA-binding domain"/>
    <property type="match status" value="2"/>
</dbReference>
<dbReference type="SUPFAM" id="SSF55804">
    <property type="entry name" value="Phoshotransferase/anion transport protein"/>
    <property type="match status" value="1"/>
</dbReference>
<dbReference type="SUPFAM" id="SSF52794">
    <property type="entry name" value="PTS system IIB component-like"/>
    <property type="match status" value="1"/>
</dbReference>
<dbReference type="PANTHER" id="PTHR30185">
    <property type="entry name" value="CRYPTIC BETA-GLUCOSIDE BGL OPERON ANTITERMINATOR"/>
    <property type="match status" value="1"/>
</dbReference>
<dbReference type="InterPro" id="IPR011608">
    <property type="entry name" value="PRD"/>
</dbReference>
<dbReference type="EMBL" id="JBEPLO010000014">
    <property type="protein sequence ID" value="MET3558338.1"/>
    <property type="molecule type" value="Genomic_DNA"/>
</dbReference>
<comment type="caution">
    <text evidence="9">The sequence shown here is derived from an EMBL/GenBank/DDBJ whole genome shotgun (WGS) entry which is preliminary data.</text>
</comment>
<dbReference type="Proteomes" id="UP001549122">
    <property type="component" value="Unassembled WGS sequence"/>
</dbReference>
<dbReference type="Pfam" id="PF05043">
    <property type="entry name" value="Mga"/>
    <property type="match status" value="1"/>
</dbReference>
<dbReference type="CDD" id="cd05568">
    <property type="entry name" value="PTS_IIB_bgl_like"/>
    <property type="match status" value="1"/>
</dbReference>
<evidence type="ECO:0000256" key="1">
    <source>
        <dbReference type="ARBA" id="ARBA00022679"/>
    </source>
</evidence>
<proteinExistence type="predicted"/>
<dbReference type="Gene3D" id="3.40.50.2300">
    <property type="match status" value="1"/>
</dbReference>
<dbReference type="InterPro" id="IPR013196">
    <property type="entry name" value="HTH_11"/>
</dbReference>
<dbReference type="InterPro" id="IPR002178">
    <property type="entry name" value="PTS_EIIA_type-2_dom"/>
</dbReference>
<dbReference type="InterPro" id="IPR036388">
    <property type="entry name" value="WH-like_DNA-bd_sf"/>
</dbReference>
<dbReference type="InterPro" id="IPR050661">
    <property type="entry name" value="BglG_antiterminators"/>
</dbReference>
<dbReference type="RefSeq" id="WP_354365471.1">
    <property type="nucleotide sequence ID" value="NZ_JBEPLO010000014.1"/>
</dbReference>
<keyword evidence="4" id="KW-0010">Activator</keyword>
<keyword evidence="10" id="KW-1185">Reference proteome</keyword>
<evidence type="ECO:0000313" key="10">
    <source>
        <dbReference type="Proteomes" id="UP001549122"/>
    </source>
</evidence>
<dbReference type="InterPro" id="IPR013011">
    <property type="entry name" value="PTS_EIIB_2"/>
</dbReference>
<keyword evidence="2" id="KW-0677">Repeat</keyword>
<keyword evidence="1" id="KW-0808">Transferase</keyword>
<dbReference type="PROSITE" id="PS51372">
    <property type="entry name" value="PRD_2"/>
    <property type="match status" value="1"/>
</dbReference>
<dbReference type="SUPFAM" id="SSF63520">
    <property type="entry name" value="PTS-regulatory domain, PRD"/>
    <property type="match status" value="1"/>
</dbReference>
<dbReference type="Pfam" id="PF00359">
    <property type="entry name" value="PTS_EIIA_2"/>
    <property type="match status" value="1"/>
</dbReference>
<protein>
    <submittedName>
        <fullName evidence="9">Lichenan operon transcriptional antiterminator</fullName>
    </submittedName>
</protein>
<dbReference type="CDD" id="cd00211">
    <property type="entry name" value="PTS_IIA_fru"/>
    <property type="match status" value="1"/>
</dbReference>
<reference evidence="9 10" key="1">
    <citation type="submission" date="2024-06" db="EMBL/GenBank/DDBJ databases">
        <title>Genomic Encyclopedia of Type Strains, Phase IV (KMG-IV): sequencing the most valuable type-strain genomes for metagenomic binning, comparative biology and taxonomic classification.</title>
        <authorList>
            <person name="Goeker M."/>
        </authorList>
    </citation>
    <scope>NUCLEOTIDE SEQUENCE [LARGE SCALE GENOMIC DNA]</scope>
    <source>
        <strain evidence="9 10">DSM 28303</strain>
    </source>
</reference>
<dbReference type="Pfam" id="PF08279">
    <property type="entry name" value="HTH_11"/>
    <property type="match status" value="1"/>
</dbReference>
<sequence>MDSKLYDVLNLMSQDSYQTSQDLADKLEISEKTVRTRIKELKEILTAYDATIESKRHFGYKLLIQDEASFLQVSRSVEDKAIPETSEQRQVALLQLLLRSEDYVKLEDIAEQFYISRNTLSANLKRVESILMAYDLLLDRRPNYGIKVLGQEFHKRICLLNTLYDRLAERSREVWLMETILDGNHCHKVTMSEIALENVVKYINITLDRLQQGFTIVDGDVPADVISPATERIVADYSQLIEARFGQQLSLQERQFLAVIYGAHLSSDSYSQYGPNFVITGQIDELVHKMLTRVYETFALDFRQNLELRMALNQHLVPMAIRLKFNIAAQNPLLEMIKQEYPYPYTLAATACTSLKEYYQCDIPEDEVAYIAIIFALATEKRNRKIEKKTIVLVCVSGKSSSQLFKFKYKQAFGDYLDTIYECTVAELEEFDFQGKQVDYIFTTVPLPKKYPVPIYEINLFIDSNDILTYRQMFESGDKSTILDYYSTNLFMPRLSVETREEAIQLMCQHIDRFGLLPEGFEEAVLKREELGQTDFGNLVALPHPYKVLTEQSFVTVAVLDKPILWKNNPVQVIFLLSIGSQEDPQLETFYEKTSNLFFDQEAIQKLIANPSFETLVHILS</sequence>
<evidence type="ECO:0000256" key="5">
    <source>
        <dbReference type="ARBA" id="ARBA00023163"/>
    </source>
</evidence>
<dbReference type="Pfam" id="PF00874">
    <property type="entry name" value="PRD"/>
    <property type="match status" value="1"/>
</dbReference>
<dbReference type="PROSITE" id="PS51094">
    <property type="entry name" value="PTS_EIIA_TYPE_2"/>
    <property type="match status" value="1"/>
</dbReference>
<organism evidence="9 10">
    <name type="scientific">Streptococcus rupicaprae</name>
    <dbReference type="NCBI Taxonomy" id="759619"/>
    <lineage>
        <taxon>Bacteria</taxon>
        <taxon>Bacillati</taxon>
        <taxon>Bacillota</taxon>
        <taxon>Bacilli</taxon>
        <taxon>Lactobacillales</taxon>
        <taxon>Streptococcaceae</taxon>
        <taxon>Streptococcus</taxon>
    </lineage>
</organism>
<name>A0ABV2FIE6_9STRE</name>
<dbReference type="InterPro" id="IPR036095">
    <property type="entry name" value="PTS_EIIB-like_sf"/>
</dbReference>
<dbReference type="InterPro" id="IPR007737">
    <property type="entry name" value="Mga_HTH"/>
</dbReference>
<accession>A0ABV2FIE6</accession>
<keyword evidence="5" id="KW-0804">Transcription</keyword>
<feature type="domain" description="PTS EIIB type-2" evidence="7">
    <location>
        <begin position="389"/>
        <end position="482"/>
    </location>
</feature>
<gene>
    <name evidence="9" type="ORF">ABID29_001460</name>
</gene>
<evidence type="ECO:0000256" key="4">
    <source>
        <dbReference type="ARBA" id="ARBA00023159"/>
    </source>
</evidence>
<dbReference type="InterPro" id="IPR036634">
    <property type="entry name" value="PRD_sf"/>
</dbReference>
<dbReference type="PROSITE" id="PS51099">
    <property type="entry name" value="PTS_EIIB_TYPE_2"/>
    <property type="match status" value="1"/>
</dbReference>
<evidence type="ECO:0000256" key="3">
    <source>
        <dbReference type="ARBA" id="ARBA00023015"/>
    </source>
</evidence>
<dbReference type="PANTHER" id="PTHR30185:SF13">
    <property type="entry name" value="LICABCH OPERON REGULATOR-RELATED"/>
    <property type="match status" value="1"/>
</dbReference>
<feature type="domain" description="PTS EIIA type-2" evidence="6">
    <location>
        <begin position="484"/>
        <end position="621"/>
    </location>
</feature>
<evidence type="ECO:0000259" key="7">
    <source>
        <dbReference type="PROSITE" id="PS51099"/>
    </source>
</evidence>
<dbReference type="Gene3D" id="1.10.1790.10">
    <property type="entry name" value="PRD domain"/>
    <property type="match status" value="1"/>
</dbReference>
<feature type="domain" description="PRD" evidence="8">
    <location>
        <begin position="278"/>
        <end position="385"/>
    </location>
</feature>
<dbReference type="InterPro" id="IPR016152">
    <property type="entry name" value="PTrfase/Anion_transptr"/>
</dbReference>
<dbReference type="Gene3D" id="3.40.930.10">
    <property type="entry name" value="Mannitol-specific EII, Chain A"/>
    <property type="match status" value="1"/>
</dbReference>
<keyword evidence="3" id="KW-0805">Transcription regulation</keyword>